<dbReference type="AlphaFoldDB" id="A0A0D2WRT1"/>
<dbReference type="eggNOG" id="ENOG502SG7G">
    <property type="taxonomic scope" value="Eukaryota"/>
</dbReference>
<proteinExistence type="predicted"/>
<sequence>MQPAARLALLVIAAIAVASCSSSSSAAAAAASSWSMKQEHIFLESFFASSPQGVAMLFANSSVPEQIVFSGKTILRRCSYVGKTMTFASILENPNALANVSALGYNHIGDIDIYNGVLYAPIEEDSYTRPAIVTYDPMTLEYTGLVQTTQKHMPWVAVSSLYKFLFSSEFDNVTSLYVYQVENLKMGLFTILDLHLPVGLEQGLMAVQGGVVSGTNLYLSSSAPGDPVYVVDYRTGIVQLEFNLPSTQETEGIAIANSDGYMYVLVQNNFDVVAYQYSQSS</sequence>
<keyword evidence="1" id="KW-0732">Signal</keyword>
<organism evidence="2 3">
    <name type="scientific">Capsaspora owczarzaki (strain ATCC 30864)</name>
    <dbReference type="NCBI Taxonomy" id="595528"/>
    <lineage>
        <taxon>Eukaryota</taxon>
        <taxon>Filasterea</taxon>
        <taxon>Capsaspora</taxon>
    </lineage>
</organism>
<dbReference type="RefSeq" id="XP_004346992.1">
    <property type="nucleotide sequence ID" value="XM_004346942.2"/>
</dbReference>
<dbReference type="Proteomes" id="UP000008743">
    <property type="component" value="Unassembled WGS sequence"/>
</dbReference>
<dbReference type="InParanoid" id="A0A0D2WRT1"/>
<feature type="signal peptide" evidence="1">
    <location>
        <begin position="1"/>
        <end position="20"/>
    </location>
</feature>
<dbReference type="InterPro" id="IPR011044">
    <property type="entry name" value="Quino_amine_DH_bsu"/>
</dbReference>
<protein>
    <submittedName>
        <fullName evidence="2">Uncharacterized protein</fullName>
    </submittedName>
</protein>
<gene>
    <name evidence="2" type="ORF">CAOG_005307</name>
</gene>
<accession>A0A0D2WRT1</accession>
<keyword evidence="3" id="KW-1185">Reference proteome</keyword>
<evidence type="ECO:0000313" key="3">
    <source>
        <dbReference type="Proteomes" id="UP000008743"/>
    </source>
</evidence>
<evidence type="ECO:0000256" key="1">
    <source>
        <dbReference type="SAM" id="SignalP"/>
    </source>
</evidence>
<feature type="chain" id="PRO_5002266533" evidence="1">
    <location>
        <begin position="21"/>
        <end position="281"/>
    </location>
</feature>
<dbReference type="EMBL" id="KE346367">
    <property type="protein sequence ID" value="KJE94705.1"/>
    <property type="molecule type" value="Genomic_DNA"/>
</dbReference>
<dbReference type="OMA" id="ANSDGYM"/>
<reference evidence="3" key="1">
    <citation type="submission" date="2011-02" db="EMBL/GenBank/DDBJ databases">
        <title>The Genome Sequence of Capsaspora owczarzaki ATCC 30864.</title>
        <authorList>
            <person name="Russ C."/>
            <person name="Cuomo C."/>
            <person name="Burger G."/>
            <person name="Gray M.W."/>
            <person name="Holland P.W.H."/>
            <person name="King N."/>
            <person name="Lang F.B.F."/>
            <person name="Roger A.J."/>
            <person name="Ruiz-Trillo I."/>
            <person name="Young S.K."/>
            <person name="Zeng Q."/>
            <person name="Gargeya S."/>
            <person name="Alvarado L."/>
            <person name="Berlin A."/>
            <person name="Chapman S.B."/>
            <person name="Chen Z."/>
            <person name="Freedman E."/>
            <person name="Gellesch M."/>
            <person name="Goldberg J."/>
            <person name="Griggs A."/>
            <person name="Gujja S."/>
            <person name="Heilman E."/>
            <person name="Heiman D."/>
            <person name="Howarth C."/>
            <person name="Mehta T."/>
            <person name="Neiman D."/>
            <person name="Pearson M."/>
            <person name="Roberts A."/>
            <person name="Saif S."/>
            <person name="Shea T."/>
            <person name="Shenoy N."/>
            <person name="Sisk P."/>
            <person name="Stolte C."/>
            <person name="Sykes S."/>
            <person name="White J."/>
            <person name="Yandava C."/>
            <person name="Haas B."/>
            <person name="Nusbaum C."/>
            <person name="Birren B."/>
        </authorList>
    </citation>
    <scope>NUCLEOTIDE SEQUENCE</scope>
    <source>
        <strain evidence="3">ATCC 30864</strain>
    </source>
</reference>
<evidence type="ECO:0000313" key="2">
    <source>
        <dbReference type="EMBL" id="KJE94705.1"/>
    </source>
</evidence>
<dbReference type="PROSITE" id="PS51257">
    <property type="entry name" value="PROKAR_LIPOPROTEIN"/>
    <property type="match status" value="1"/>
</dbReference>
<name>A0A0D2WRT1_CAPO3</name>
<dbReference type="SUPFAM" id="SSF50969">
    <property type="entry name" value="YVTN repeat-like/Quinoprotein amine dehydrogenase"/>
    <property type="match status" value="1"/>
</dbReference>